<dbReference type="EMBL" id="SELW01000408">
    <property type="protein sequence ID" value="TID28266.1"/>
    <property type="molecule type" value="Genomic_DNA"/>
</dbReference>
<reference evidence="2 3" key="1">
    <citation type="journal article" date="2019" name="Front. Genet.">
        <title>Whole-Genome Sequencing of the Opportunistic Yeast Pathogen Candida inconspicua Uncovers Its Hybrid Origin.</title>
        <authorList>
            <person name="Mixao V."/>
            <person name="Hansen A.P."/>
            <person name="Saus E."/>
            <person name="Boekhout T."/>
            <person name="Lass-Florl C."/>
            <person name="Gabaldon T."/>
        </authorList>
    </citation>
    <scope>NUCLEOTIDE SEQUENCE [LARGE SCALE GENOMIC DNA]</scope>
    <source>
        <strain evidence="2 3">CBS 180</strain>
    </source>
</reference>
<dbReference type="InterPro" id="IPR015302">
    <property type="entry name" value="Major_coat_LA-virus"/>
</dbReference>
<comment type="caution">
    <text evidence="2">The sequence shown here is derived from an EMBL/GenBank/DDBJ whole genome shotgun (WGS) entry which is preliminary data.</text>
</comment>
<name>A0A4T0X0S8_9ASCO</name>
<dbReference type="Gene3D" id="3.90.1840.10">
    <property type="entry name" value="Major capsid protein"/>
    <property type="match status" value="1"/>
</dbReference>
<keyword evidence="3" id="KW-1185">Reference proteome</keyword>
<accession>A0A4T0X0S8</accession>
<gene>
    <name evidence="2" type="ORF">CANINC_002579</name>
</gene>
<dbReference type="SUPFAM" id="SSF82856">
    <property type="entry name" value="L-A virus major coat protein"/>
    <property type="match status" value="1"/>
</dbReference>
<dbReference type="Pfam" id="PF09220">
    <property type="entry name" value="LA-virus_coat"/>
    <property type="match status" value="1"/>
</dbReference>
<dbReference type="InterPro" id="IPR036332">
    <property type="entry name" value="Major_coat_LA-virus_sf"/>
</dbReference>
<evidence type="ECO:0000313" key="2">
    <source>
        <dbReference type="EMBL" id="TID28266.1"/>
    </source>
</evidence>
<evidence type="ECO:0000313" key="3">
    <source>
        <dbReference type="Proteomes" id="UP000307173"/>
    </source>
</evidence>
<proteinExistence type="predicted"/>
<evidence type="ECO:0000259" key="1">
    <source>
        <dbReference type="Pfam" id="PF09220"/>
    </source>
</evidence>
<feature type="non-terminal residue" evidence="2">
    <location>
        <position position="661"/>
    </location>
</feature>
<feature type="domain" description="Major coat protein L-A virus" evidence="1">
    <location>
        <begin position="278"/>
        <end position="379"/>
    </location>
</feature>
<protein>
    <recommendedName>
        <fullName evidence="1">Major coat protein L-A virus domain-containing protein</fullName>
    </recommendedName>
</protein>
<dbReference type="Proteomes" id="UP000307173">
    <property type="component" value="Unassembled WGS sequence"/>
</dbReference>
<organism evidence="2 3">
    <name type="scientific">Pichia inconspicua</name>
    <dbReference type="NCBI Taxonomy" id="52247"/>
    <lineage>
        <taxon>Eukaryota</taxon>
        <taxon>Fungi</taxon>
        <taxon>Dikarya</taxon>
        <taxon>Ascomycota</taxon>
        <taxon>Saccharomycotina</taxon>
        <taxon>Pichiomycetes</taxon>
        <taxon>Pichiales</taxon>
        <taxon>Pichiaceae</taxon>
        <taxon>Pichia</taxon>
    </lineage>
</organism>
<dbReference type="AlphaFoldDB" id="A0A4T0X0S8"/>
<sequence>MFYELNSFTPKFGPRDFNIVDDHIEYGFTANNKLVVYHDHGHRIININNQRRVNRMSLLGNLKGKSFYDQGYLDGINNTFIGTDPRKILTEKYERTLIDEYNYYPKIYSYLDAMDLQTRCKNMVTPLYNLLCLYYLYKHEASLTYDPDKHIFNNGYVSFSNNQLFPGYKKVENPAVANVVKFKYMDRQICPYQYDKEDPNDDISKYDIIIYAPGGYNAEQIMLLRIAFAEWVALTPHMLAHSREACIPSDQIIRINTYMKLPEQENVKINYLTISRFISKLVSDNRLHADFHIAYSMVCQIFMGPSPRTAESAALLAKPMTVKLPCASFCLGADPTFLLSGTPYYATPYVAKTIYEWMSKTALVILHSIIINESAYIQLAALQRASEIAEINIFNFAQKSSNHKTDTNDGLLSDLCLVAMRYDVEIKFPYMTEAGLQRNLYRTNFDDLNVPVTIINSDALRFYDIAPDSEHPEQQLCALPLMMFPVFTYGVNPKMIFGLDFNTEVNVEFLNDQARIYDGEQLSKFFDFANTMGYDVTAHNEYLRRYYYNFIDETNSCHLYDKFEWLNYNSFVIEHKDIVRKKNLEDTIYHEPELCYLLEGNVTITSSLSSVHYDIGNDISKINIYPLNCDFRTNINEKAGEIVSSECVRFQPIKLKCGSGI</sequence>